<evidence type="ECO:0000256" key="1">
    <source>
        <dbReference type="SAM" id="Phobius"/>
    </source>
</evidence>
<dbReference type="Pfam" id="PF07332">
    <property type="entry name" value="Phage_holin_3_6"/>
    <property type="match status" value="1"/>
</dbReference>
<feature type="transmembrane region" description="Helical" evidence="1">
    <location>
        <begin position="74"/>
        <end position="96"/>
    </location>
</feature>
<evidence type="ECO:0000313" key="2">
    <source>
        <dbReference type="EMBL" id="CAA9252934.1"/>
    </source>
</evidence>
<feature type="transmembrane region" description="Helical" evidence="1">
    <location>
        <begin position="102"/>
        <end position="124"/>
    </location>
</feature>
<dbReference type="EMBL" id="CADCTP010000184">
    <property type="protein sequence ID" value="CAA9252934.1"/>
    <property type="molecule type" value="Genomic_DNA"/>
</dbReference>
<organism evidence="2">
    <name type="scientific">uncultured Mycobacteriales bacterium</name>
    <dbReference type="NCBI Taxonomy" id="581187"/>
    <lineage>
        <taxon>Bacteria</taxon>
        <taxon>Bacillati</taxon>
        <taxon>Actinomycetota</taxon>
        <taxon>Actinomycetes</taxon>
        <taxon>Mycobacteriales</taxon>
        <taxon>environmental samples</taxon>
    </lineage>
</organism>
<evidence type="ECO:0008006" key="3">
    <source>
        <dbReference type="Google" id="ProtNLM"/>
    </source>
</evidence>
<name>A0A6J4IL18_9ACTN</name>
<sequence length="154" mass="16151">MTGGSYAAEPQGSYAAGGAYAGTDSRPDVENQSVGELLGRVTTDLSTLMRQEVELAKVELKEEATKAGKASGMLAGAGAVGYLVLVFLALALMFALDAVMPMGWAALITAVVLGIIAGVLFAMGKKRMQQVNPKPEQTVETLKEDVQWAKNRSS</sequence>
<gene>
    <name evidence="2" type="ORF">AVDCRST_MAG41-1983</name>
</gene>
<keyword evidence="1" id="KW-0812">Transmembrane</keyword>
<keyword evidence="1" id="KW-1133">Transmembrane helix</keyword>
<proteinExistence type="predicted"/>
<dbReference type="AlphaFoldDB" id="A0A6J4IL18"/>
<accession>A0A6J4IL18</accession>
<keyword evidence="1" id="KW-0472">Membrane</keyword>
<dbReference type="InterPro" id="IPR009937">
    <property type="entry name" value="Phage_holin_3_6"/>
</dbReference>
<protein>
    <recommendedName>
        <fullName evidence="3">Integral membrane protein</fullName>
    </recommendedName>
</protein>
<reference evidence="2" key="1">
    <citation type="submission" date="2020-02" db="EMBL/GenBank/DDBJ databases">
        <authorList>
            <person name="Meier V. D."/>
        </authorList>
    </citation>
    <scope>NUCLEOTIDE SEQUENCE</scope>
    <source>
        <strain evidence="2">AVDCRST_MAG41</strain>
    </source>
</reference>